<reference evidence="1" key="1">
    <citation type="journal article" date="2014" name="Nat. Commun.">
        <title>The tobacco genome sequence and its comparison with those of tomato and potato.</title>
        <authorList>
            <person name="Sierro N."/>
            <person name="Battey J.N."/>
            <person name="Ouadi S."/>
            <person name="Bakaher N."/>
            <person name="Bovet L."/>
            <person name="Willig A."/>
            <person name="Goepfert S."/>
            <person name="Peitsch M.C."/>
            <person name="Ivanov N.V."/>
        </authorList>
    </citation>
    <scope>NUCLEOTIDE SEQUENCE [LARGE SCALE GENOMIC DNA]</scope>
</reference>
<protein>
    <submittedName>
        <fullName evidence="2">Adenylate isopentenyltransferase 5, chloroplastic-like</fullName>
    </submittedName>
</protein>
<evidence type="ECO:0000313" key="1">
    <source>
        <dbReference type="Proteomes" id="UP000790787"/>
    </source>
</evidence>
<sequence length="290" mass="32879">MNTFINNGLSKKKVVFIMGATGTGKSRLSVDVATHFPGEIINSDKMQVYKGLDIVTNKITDLEKQGIPHHLLGEIDPEADFTAEDFCYQVVYHIEYVLNSGHIPIIVGGSNTYIEALVENPVCKFKSKYNCCFIWVDVALPVLHSSVSKRVDHMVRAGLVDEVRGIFVPEADYTKGIRRSIGVPEMDMYLREENKSNINEAAKQILLESAIEEIKLNTCKLVCCQLEKIRRLRNEKMWPIHQIDATNVHKKSRKEADDAWNELVLKPCLEIEAEAHIRTMLPFKKLQVAI</sequence>
<proteinExistence type="predicted"/>
<dbReference type="Proteomes" id="UP000790787">
    <property type="component" value="Chromosome 19"/>
</dbReference>
<evidence type="ECO:0000313" key="2">
    <source>
        <dbReference type="RefSeq" id="XP_075095275.1"/>
    </source>
</evidence>
<gene>
    <name evidence="2" type="primary">LOC107813740</name>
</gene>
<reference evidence="2" key="2">
    <citation type="submission" date="2025-08" db="UniProtKB">
        <authorList>
            <consortium name="RefSeq"/>
        </authorList>
    </citation>
    <scope>IDENTIFICATION</scope>
    <source>
        <tissue evidence="2">Leaf</tissue>
    </source>
</reference>
<name>A0AC58TDI2_TOBAC</name>
<keyword evidence="1" id="KW-1185">Reference proteome</keyword>
<accession>A0AC58TDI2</accession>
<dbReference type="RefSeq" id="XP_075095275.1">
    <property type="nucleotide sequence ID" value="XM_075239174.1"/>
</dbReference>
<organism evidence="1 2">
    <name type="scientific">Nicotiana tabacum</name>
    <name type="common">Common tobacco</name>
    <dbReference type="NCBI Taxonomy" id="4097"/>
    <lineage>
        <taxon>Eukaryota</taxon>
        <taxon>Viridiplantae</taxon>
        <taxon>Streptophyta</taxon>
        <taxon>Embryophyta</taxon>
        <taxon>Tracheophyta</taxon>
        <taxon>Spermatophyta</taxon>
        <taxon>Magnoliopsida</taxon>
        <taxon>eudicotyledons</taxon>
        <taxon>Gunneridae</taxon>
        <taxon>Pentapetalae</taxon>
        <taxon>asterids</taxon>
        <taxon>lamiids</taxon>
        <taxon>Solanales</taxon>
        <taxon>Solanaceae</taxon>
        <taxon>Nicotianoideae</taxon>
        <taxon>Nicotianeae</taxon>
        <taxon>Nicotiana</taxon>
    </lineage>
</organism>